<dbReference type="Pfam" id="PF07690">
    <property type="entry name" value="MFS_1"/>
    <property type="match status" value="1"/>
</dbReference>
<evidence type="ECO:0000256" key="2">
    <source>
        <dbReference type="ARBA" id="ARBA00022692"/>
    </source>
</evidence>
<protein>
    <submittedName>
        <fullName evidence="6">Solute carrier family 49 member 4-like protein</fullName>
    </submittedName>
</protein>
<feature type="transmembrane region" description="Helical" evidence="5">
    <location>
        <begin position="694"/>
        <end position="719"/>
    </location>
</feature>
<dbReference type="GO" id="GO:0022857">
    <property type="term" value="F:transmembrane transporter activity"/>
    <property type="evidence" value="ECO:0007669"/>
    <property type="project" value="InterPro"/>
</dbReference>
<dbReference type="InterPro" id="IPR011701">
    <property type="entry name" value="MFS"/>
</dbReference>
<keyword evidence="7" id="KW-1185">Reference proteome</keyword>
<dbReference type="PANTHER" id="PTHR10924:SF27">
    <property type="entry name" value="SOLUTE CARRIER FAMILY 49 MEMBER 4"/>
    <property type="match status" value="1"/>
</dbReference>
<feature type="transmembrane region" description="Helical" evidence="5">
    <location>
        <begin position="245"/>
        <end position="268"/>
    </location>
</feature>
<accession>A0AAD9QGM7</accession>
<feature type="transmembrane region" description="Helical" evidence="5">
    <location>
        <begin position="663"/>
        <end position="682"/>
    </location>
</feature>
<evidence type="ECO:0000256" key="5">
    <source>
        <dbReference type="SAM" id="Phobius"/>
    </source>
</evidence>
<dbReference type="SUPFAM" id="SSF49899">
    <property type="entry name" value="Concanavalin A-like lectins/glucanases"/>
    <property type="match status" value="1"/>
</dbReference>
<keyword evidence="3 5" id="KW-1133">Transmembrane helix</keyword>
<evidence type="ECO:0000256" key="4">
    <source>
        <dbReference type="ARBA" id="ARBA00023136"/>
    </source>
</evidence>
<feature type="transmembrane region" description="Helical" evidence="5">
    <location>
        <begin position="786"/>
        <end position="806"/>
    </location>
</feature>
<dbReference type="InterPro" id="IPR013320">
    <property type="entry name" value="ConA-like_dom_sf"/>
</dbReference>
<dbReference type="InterPro" id="IPR036259">
    <property type="entry name" value="MFS_trans_sf"/>
</dbReference>
<sequence length="864" mass="96777">MVPEIKPKGIKGRRGYGQALRLRKKRWVLNGLKAERKYVASSLSSQTAPSMHSIDSSKSADRESFILPQEDGMTVVDFEDPWVRREDVEYPRCDQRYHKFEDAQRNSLTPDQEHLLSTKERFLAAPGEHSFEDDKPAIEYKSYKRRFYILLLFSFISFCQYCAWNTYGPIATTAKWVFGLRLSVITSCAFMFVGTGMRCATSNPSYAIWSMGAGQLFNGVAGPVTQAAPTLLSSTWFPSEQRTTATAVAALCGSLGIAVSFMIGPLVVTDVKSELDRMRPDRGNITRNLSNTLDVYYDKNLPYLDAKHYWPLDHLNITVKNAQITRNDIRARTHVSGEYWTIQTNKVVKDSKTGLEGLVFSDCVTSKGVVNQSVETDGRGAWLNLGSFVNTCMSEPSLCAHGLTVSLWTKYAVLDSNGLQYFMGTSGSEEGLRGFLIYQDFSYDREDHLTVKVENGTMVWKRSFAVPRESWTHVTFTWDQRDGLAIYTNGSFVGEDPKGKTTKLEAINFTTLTLGRPNNDRVFSKASFDEIAIWEKKLHPTEIEAVYKRTAKVGMGPDLEKEKERLRKEGSRDIMNLLYVEFGVVTFLFVLVLMYFPDKPPLPPSKSAKRKREDFFSGTKQIFRNKQFWTLALVYGVTTGVYSGWGASLAVNLETFSITQNEAGRIGCFGTLAGIGAGLLLARCADLFGGKMKALLLVLFFGSAGCFLWFSLLCLRMIGYSRYSLYQSSILGGFFVSGTIPLFYELTVESTYPVAEGVTTGLLTLINNSFTVIFLLVLMIPGVGTVWMNWCMFGACAGCIPVLLGFRESYRRLNIDNGDSSDDIQEIQEKDITKRLQASIGSLFSFTQVDGLVEKLRNAKESDI</sequence>
<feature type="transmembrane region" description="Helical" evidence="5">
    <location>
        <begin position="206"/>
        <end position="225"/>
    </location>
</feature>
<organism evidence="6 7">
    <name type="scientific">Acropora cervicornis</name>
    <name type="common">Staghorn coral</name>
    <dbReference type="NCBI Taxonomy" id="6130"/>
    <lineage>
        <taxon>Eukaryota</taxon>
        <taxon>Metazoa</taxon>
        <taxon>Cnidaria</taxon>
        <taxon>Anthozoa</taxon>
        <taxon>Hexacorallia</taxon>
        <taxon>Scleractinia</taxon>
        <taxon>Astrocoeniina</taxon>
        <taxon>Acroporidae</taxon>
        <taxon>Acropora</taxon>
    </lineage>
</organism>
<keyword evidence="4 5" id="KW-0472">Membrane</keyword>
<feature type="transmembrane region" description="Helical" evidence="5">
    <location>
        <begin position="173"/>
        <end position="194"/>
    </location>
</feature>
<reference evidence="6" key="1">
    <citation type="journal article" date="2023" name="G3 (Bethesda)">
        <title>Whole genome assembly and annotation of the endangered Caribbean coral Acropora cervicornis.</title>
        <authorList>
            <person name="Selwyn J.D."/>
            <person name="Vollmer S.V."/>
        </authorList>
    </citation>
    <scope>NUCLEOTIDE SEQUENCE</scope>
    <source>
        <strain evidence="6">K2</strain>
    </source>
</reference>
<comment type="caution">
    <text evidence="6">The sequence shown here is derived from an EMBL/GenBank/DDBJ whole genome shotgun (WGS) entry which is preliminary data.</text>
</comment>
<gene>
    <name evidence="6" type="ORF">P5673_016047</name>
</gene>
<dbReference type="Gene3D" id="2.60.120.200">
    <property type="match status" value="1"/>
</dbReference>
<reference evidence="6" key="2">
    <citation type="journal article" date="2023" name="Science">
        <title>Genomic signatures of disease resistance in endangered staghorn corals.</title>
        <authorList>
            <person name="Vollmer S.V."/>
            <person name="Selwyn J.D."/>
            <person name="Despard B.A."/>
            <person name="Roesel C.L."/>
        </authorList>
    </citation>
    <scope>NUCLEOTIDE SEQUENCE</scope>
    <source>
        <strain evidence="6">K2</strain>
    </source>
</reference>
<dbReference type="Pfam" id="PF13385">
    <property type="entry name" value="Laminin_G_3"/>
    <property type="match status" value="1"/>
</dbReference>
<dbReference type="PANTHER" id="PTHR10924">
    <property type="entry name" value="MAJOR FACILITATOR SUPERFAMILY PROTEIN-RELATED"/>
    <property type="match status" value="1"/>
</dbReference>
<dbReference type="InterPro" id="IPR049680">
    <property type="entry name" value="FLVCR1-2_SLC49-like"/>
</dbReference>
<comment type="subcellular location">
    <subcellularLocation>
        <location evidence="1">Membrane</location>
        <topology evidence="1">Multi-pass membrane protein</topology>
    </subcellularLocation>
</comment>
<feature type="transmembrane region" description="Helical" evidence="5">
    <location>
        <begin position="577"/>
        <end position="596"/>
    </location>
</feature>
<dbReference type="SUPFAM" id="SSF103473">
    <property type="entry name" value="MFS general substrate transporter"/>
    <property type="match status" value="2"/>
</dbReference>
<name>A0AAD9QGM7_ACRCE</name>
<dbReference type="Proteomes" id="UP001249851">
    <property type="component" value="Unassembled WGS sequence"/>
</dbReference>
<feature type="transmembrane region" description="Helical" evidence="5">
    <location>
        <begin position="147"/>
        <end position="167"/>
    </location>
</feature>
<dbReference type="Gene3D" id="1.20.1250.20">
    <property type="entry name" value="MFS general substrate transporter like domains"/>
    <property type="match status" value="2"/>
</dbReference>
<feature type="transmembrane region" description="Helical" evidence="5">
    <location>
        <begin position="758"/>
        <end position="780"/>
    </location>
</feature>
<dbReference type="EMBL" id="JARQWQ010000034">
    <property type="protein sequence ID" value="KAK2560932.1"/>
    <property type="molecule type" value="Genomic_DNA"/>
</dbReference>
<keyword evidence="2 5" id="KW-0812">Transmembrane</keyword>
<proteinExistence type="predicted"/>
<feature type="transmembrane region" description="Helical" evidence="5">
    <location>
        <begin position="725"/>
        <end position="746"/>
    </location>
</feature>
<evidence type="ECO:0000256" key="3">
    <source>
        <dbReference type="ARBA" id="ARBA00022989"/>
    </source>
</evidence>
<evidence type="ECO:0000256" key="1">
    <source>
        <dbReference type="ARBA" id="ARBA00004141"/>
    </source>
</evidence>
<dbReference type="GO" id="GO:0016020">
    <property type="term" value="C:membrane"/>
    <property type="evidence" value="ECO:0007669"/>
    <property type="project" value="UniProtKB-SubCell"/>
</dbReference>
<evidence type="ECO:0000313" key="7">
    <source>
        <dbReference type="Proteomes" id="UP001249851"/>
    </source>
</evidence>
<evidence type="ECO:0000313" key="6">
    <source>
        <dbReference type="EMBL" id="KAK2560932.1"/>
    </source>
</evidence>
<dbReference type="AlphaFoldDB" id="A0AAD9QGM7"/>